<proteinExistence type="predicted"/>
<dbReference type="EMBL" id="CP009618">
    <property type="protein sequence ID" value="AIW22179.1"/>
    <property type="molecule type" value="Genomic_DNA"/>
</dbReference>
<evidence type="ECO:0000313" key="3">
    <source>
        <dbReference type="Proteomes" id="UP000030081"/>
    </source>
</evidence>
<evidence type="ECO:0000313" key="2">
    <source>
        <dbReference type="EMBL" id="AIW22179.1"/>
    </source>
</evidence>
<dbReference type="SUPFAM" id="SSF53474">
    <property type="entry name" value="alpha/beta-Hydrolases"/>
    <property type="match status" value="1"/>
</dbReference>
<evidence type="ECO:0000259" key="1">
    <source>
        <dbReference type="Pfam" id="PF00561"/>
    </source>
</evidence>
<protein>
    <submittedName>
        <fullName evidence="2">Alpha/beta hydrolase</fullName>
    </submittedName>
</protein>
<dbReference type="AlphaFoldDB" id="A0AAN0SGG9"/>
<feature type="domain" description="AB hydrolase-1" evidence="1">
    <location>
        <begin position="35"/>
        <end position="274"/>
    </location>
</feature>
<gene>
    <name evidence="2" type="ORF">IX92_16895</name>
</gene>
<keyword evidence="3" id="KW-1185">Reference proteome</keyword>
<dbReference type="Gene3D" id="1.10.10.800">
    <property type="match status" value="1"/>
</dbReference>
<dbReference type="Gene3D" id="3.40.50.1820">
    <property type="entry name" value="alpha/beta hydrolase"/>
    <property type="match status" value="1"/>
</dbReference>
<accession>A0AAN0SGG9</accession>
<dbReference type="InterPro" id="IPR000073">
    <property type="entry name" value="AB_hydrolase_1"/>
</dbReference>
<organism evidence="2 3">
    <name type="scientific">Vibrio coralliilyticus</name>
    <dbReference type="NCBI Taxonomy" id="190893"/>
    <lineage>
        <taxon>Bacteria</taxon>
        <taxon>Pseudomonadati</taxon>
        <taxon>Pseudomonadota</taxon>
        <taxon>Gammaproteobacteria</taxon>
        <taxon>Vibrionales</taxon>
        <taxon>Vibrionaceae</taxon>
        <taxon>Vibrio</taxon>
    </lineage>
</organism>
<name>A0AAN0SGG9_9VIBR</name>
<dbReference type="GO" id="GO:0016787">
    <property type="term" value="F:hydrolase activity"/>
    <property type="evidence" value="ECO:0007669"/>
    <property type="project" value="UniProtKB-KW"/>
</dbReference>
<dbReference type="InterPro" id="IPR029058">
    <property type="entry name" value="AB_hydrolase_fold"/>
</dbReference>
<keyword evidence="2" id="KW-0378">Hydrolase</keyword>
<reference evidence="2 3" key="1">
    <citation type="submission" date="2014-10" db="EMBL/GenBank/DDBJ databases">
        <title>The Complete Genome Sequence for the Shellfish Pathogen Vibrio coralliilyticus RE98 Isolated from a Shellfish Hatchery.</title>
        <authorList>
            <person name="Richards G.P."/>
            <person name="Bono J.L."/>
            <person name="Watson M.A."/>
            <person name="Needleman D.S."/>
        </authorList>
    </citation>
    <scope>NUCLEOTIDE SEQUENCE [LARGE SCALE GENOMIC DNA]</scope>
    <source>
        <strain evidence="2 3">RE98</strain>
    </source>
</reference>
<sequence length="290" mass="32012">MYLPEGFDEKKKYKAILGASPFPQVKEQVLATYGPEMAERGFIFLAFDYLGMGDSPSLPGEHMQSRYMFRLIENTWDAVSFLGSLPYVDEIYGLGICQGGSIMASSAVTDHRIKKIALVSGMMAADAFQWTDKAMAHQMITAANASKQQMFATGKPDYVAPFGLTDEQSKEEFVGEAAFPEMAGETYDYYGRDGYRGPVAVESFTNMHVADQPMQSLFSLCEHYADKIVQPTLVVYGQDAPTAICSTAFIEKLTNEHEVLALGGFSHVDFYYKPEAVALSANAVADFFNK</sequence>
<dbReference type="PANTHER" id="PTHR47751:SF1">
    <property type="entry name" value="SUPERFAMILY HYDROLASE, PUTATIVE (AFU_ORTHOLOGUE AFUA_2G16580)-RELATED"/>
    <property type="match status" value="1"/>
</dbReference>
<dbReference type="PANTHER" id="PTHR47751">
    <property type="entry name" value="SUPERFAMILY HYDROLASE, PUTATIVE (AFU_ORTHOLOGUE AFUA_2G16580)-RELATED"/>
    <property type="match status" value="1"/>
</dbReference>
<dbReference type="InterPro" id="IPR051411">
    <property type="entry name" value="Polyketide_trans_af380"/>
</dbReference>
<dbReference type="Pfam" id="PF00561">
    <property type="entry name" value="Abhydrolase_1"/>
    <property type="match status" value="1"/>
</dbReference>
<dbReference type="KEGG" id="vcy:IX92_16895"/>
<dbReference type="Proteomes" id="UP000030081">
    <property type="component" value="Chromosome 2"/>
</dbReference>